<evidence type="ECO:0008006" key="3">
    <source>
        <dbReference type="Google" id="ProtNLM"/>
    </source>
</evidence>
<dbReference type="AlphaFoldDB" id="A0A6L2JYC3"/>
<dbReference type="PANTHER" id="PTHR11439:SF442">
    <property type="entry name" value="CYSTEINE-RICH RLK (RECEPTOR-LIKE PROTEIN KINASE) 8"/>
    <property type="match status" value="1"/>
</dbReference>
<sequence>MIILKFKRTKKFLYEVDELRAISGHMLGASGVQIPKNNLDNMHSTVEDGTFEIMDPQELRCVTFYWNRFPKGTIAVVVMLVKGHTFPTNVKVHPVDLDFTRAFTELMNSSCDLLALVSKFTHVEESTCLLETTFVEDVVLKGLFPDEGICSVNLIVLLLFTGVMAISLVPKLLMQGQFFGVEGSLKTPAFHDDPLHESLNKYLTSQGPPLNMRQTHTSFESLGRWTKDHPISNVISDPSRSVLTRKQLQNNAMWCSGSDTLHKESRERLIIDTPLVEKTKLDEDLPEKPVDATLYRGMIGSLMYLTSSRPDLTYAVCFCAWYQAKPTKKHLNTVKQIFRYLKGTINMGLWYLKDTGDKLVSWSSKKKKCTAISRFHFIKEQVENGIMELYFIRTGYQLADIFTKPLPRERFIFLIEKLGIKRMSSDTLKRLAEETDE</sequence>
<evidence type="ECO:0000256" key="1">
    <source>
        <dbReference type="SAM" id="Phobius"/>
    </source>
</evidence>
<keyword evidence="1" id="KW-0812">Transmembrane</keyword>
<reference evidence="2" key="1">
    <citation type="journal article" date="2019" name="Sci. Rep.">
        <title>Draft genome of Tanacetum cinerariifolium, the natural source of mosquito coil.</title>
        <authorList>
            <person name="Yamashiro T."/>
            <person name="Shiraishi A."/>
            <person name="Satake H."/>
            <person name="Nakayama K."/>
        </authorList>
    </citation>
    <scope>NUCLEOTIDE SEQUENCE</scope>
</reference>
<comment type="caution">
    <text evidence="2">The sequence shown here is derived from an EMBL/GenBank/DDBJ whole genome shotgun (WGS) entry which is preliminary data.</text>
</comment>
<organism evidence="2">
    <name type="scientific">Tanacetum cinerariifolium</name>
    <name type="common">Dalmatian daisy</name>
    <name type="synonym">Chrysanthemum cinerariifolium</name>
    <dbReference type="NCBI Taxonomy" id="118510"/>
    <lineage>
        <taxon>Eukaryota</taxon>
        <taxon>Viridiplantae</taxon>
        <taxon>Streptophyta</taxon>
        <taxon>Embryophyta</taxon>
        <taxon>Tracheophyta</taxon>
        <taxon>Spermatophyta</taxon>
        <taxon>Magnoliopsida</taxon>
        <taxon>eudicotyledons</taxon>
        <taxon>Gunneridae</taxon>
        <taxon>Pentapetalae</taxon>
        <taxon>asterids</taxon>
        <taxon>campanulids</taxon>
        <taxon>Asterales</taxon>
        <taxon>Asteraceae</taxon>
        <taxon>Asteroideae</taxon>
        <taxon>Anthemideae</taxon>
        <taxon>Anthemidinae</taxon>
        <taxon>Tanacetum</taxon>
    </lineage>
</organism>
<keyword evidence="1" id="KW-0472">Membrane</keyword>
<evidence type="ECO:0000313" key="2">
    <source>
        <dbReference type="EMBL" id="GEU42016.1"/>
    </source>
</evidence>
<dbReference type="PANTHER" id="PTHR11439">
    <property type="entry name" value="GAG-POL-RELATED RETROTRANSPOSON"/>
    <property type="match status" value="1"/>
</dbReference>
<protein>
    <recommendedName>
        <fullName evidence="3">Reverse transcriptase Ty1/copia-type domain-containing protein</fullName>
    </recommendedName>
</protein>
<gene>
    <name evidence="2" type="ORF">Tci_013994</name>
</gene>
<accession>A0A6L2JYC3</accession>
<dbReference type="EMBL" id="BKCJ010001513">
    <property type="protein sequence ID" value="GEU42016.1"/>
    <property type="molecule type" value="Genomic_DNA"/>
</dbReference>
<keyword evidence="1" id="KW-1133">Transmembrane helix</keyword>
<feature type="transmembrane region" description="Helical" evidence="1">
    <location>
        <begin position="150"/>
        <end position="169"/>
    </location>
</feature>
<proteinExistence type="predicted"/>
<name>A0A6L2JYC3_TANCI</name>